<dbReference type="CDD" id="cd17356">
    <property type="entry name" value="MFS_HXT"/>
    <property type="match status" value="1"/>
</dbReference>
<reference evidence="11 12" key="1">
    <citation type="submission" date="2024-06" db="EMBL/GenBank/DDBJ databases">
        <title>Complete genome of Phlyctema vagabunda strain 19-DSS-EL-015.</title>
        <authorList>
            <person name="Fiorenzani C."/>
        </authorList>
    </citation>
    <scope>NUCLEOTIDE SEQUENCE [LARGE SCALE GENOMIC DNA]</scope>
    <source>
        <strain evidence="11 12">19-DSS-EL-015</strain>
    </source>
</reference>
<feature type="region of interest" description="Disordered" evidence="8">
    <location>
        <begin position="511"/>
        <end position="545"/>
    </location>
</feature>
<feature type="transmembrane region" description="Helical" evidence="9">
    <location>
        <begin position="418"/>
        <end position="435"/>
    </location>
</feature>
<feature type="transmembrane region" description="Helical" evidence="9">
    <location>
        <begin position="341"/>
        <end position="364"/>
    </location>
</feature>
<dbReference type="PROSITE" id="PS50850">
    <property type="entry name" value="MFS"/>
    <property type="match status" value="1"/>
</dbReference>
<keyword evidence="4 9" id="KW-0812">Transmembrane</keyword>
<dbReference type="PANTHER" id="PTHR48022">
    <property type="entry name" value="PLASTIDIC GLUCOSE TRANSPORTER 4"/>
    <property type="match status" value="1"/>
</dbReference>
<dbReference type="InterPro" id="IPR003663">
    <property type="entry name" value="Sugar/inositol_transpt"/>
</dbReference>
<evidence type="ECO:0000256" key="7">
    <source>
        <dbReference type="RuleBase" id="RU003346"/>
    </source>
</evidence>
<accession>A0ABR4PLT1</accession>
<keyword evidence="5 9" id="KW-1133">Transmembrane helix</keyword>
<feature type="transmembrane region" description="Helical" evidence="9">
    <location>
        <begin position="188"/>
        <end position="210"/>
    </location>
</feature>
<feature type="transmembrane region" description="Helical" evidence="9">
    <location>
        <begin position="455"/>
        <end position="473"/>
    </location>
</feature>
<evidence type="ECO:0000256" key="4">
    <source>
        <dbReference type="ARBA" id="ARBA00022692"/>
    </source>
</evidence>
<evidence type="ECO:0000256" key="6">
    <source>
        <dbReference type="ARBA" id="ARBA00023136"/>
    </source>
</evidence>
<dbReference type="InterPro" id="IPR020846">
    <property type="entry name" value="MFS_dom"/>
</dbReference>
<evidence type="ECO:0000313" key="11">
    <source>
        <dbReference type="EMBL" id="KAL3424042.1"/>
    </source>
</evidence>
<dbReference type="Proteomes" id="UP001629113">
    <property type="component" value="Unassembled WGS sequence"/>
</dbReference>
<evidence type="ECO:0000256" key="8">
    <source>
        <dbReference type="SAM" id="MobiDB-lite"/>
    </source>
</evidence>
<dbReference type="PROSITE" id="PS00217">
    <property type="entry name" value="SUGAR_TRANSPORT_2"/>
    <property type="match status" value="1"/>
</dbReference>
<organism evidence="11 12">
    <name type="scientific">Phlyctema vagabunda</name>
    <dbReference type="NCBI Taxonomy" id="108571"/>
    <lineage>
        <taxon>Eukaryota</taxon>
        <taxon>Fungi</taxon>
        <taxon>Dikarya</taxon>
        <taxon>Ascomycota</taxon>
        <taxon>Pezizomycotina</taxon>
        <taxon>Leotiomycetes</taxon>
        <taxon>Helotiales</taxon>
        <taxon>Dermateaceae</taxon>
        <taxon>Phlyctema</taxon>
    </lineage>
</organism>
<dbReference type="InterPro" id="IPR005829">
    <property type="entry name" value="Sugar_transporter_CS"/>
</dbReference>
<dbReference type="EMBL" id="JBFCZG010000003">
    <property type="protein sequence ID" value="KAL3424042.1"/>
    <property type="molecule type" value="Genomic_DNA"/>
</dbReference>
<dbReference type="PROSITE" id="PS00216">
    <property type="entry name" value="SUGAR_TRANSPORT_1"/>
    <property type="match status" value="1"/>
</dbReference>
<evidence type="ECO:0000256" key="3">
    <source>
        <dbReference type="ARBA" id="ARBA00022448"/>
    </source>
</evidence>
<feature type="transmembrane region" description="Helical" evidence="9">
    <location>
        <begin position="101"/>
        <end position="123"/>
    </location>
</feature>
<evidence type="ECO:0000256" key="1">
    <source>
        <dbReference type="ARBA" id="ARBA00004141"/>
    </source>
</evidence>
<feature type="transmembrane region" description="Helical" evidence="9">
    <location>
        <begin position="157"/>
        <end position="176"/>
    </location>
</feature>
<name>A0ABR4PLT1_9HELO</name>
<evidence type="ECO:0000313" key="12">
    <source>
        <dbReference type="Proteomes" id="UP001629113"/>
    </source>
</evidence>
<comment type="similarity">
    <text evidence="2 7">Belongs to the major facilitator superfamily. Sugar transporter (TC 2.A.1.1) family.</text>
</comment>
<feature type="transmembrane region" description="Helical" evidence="9">
    <location>
        <begin position="20"/>
        <end position="48"/>
    </location>
</feature>
<dbReference type="Gene3D" id="1.20.1250.20">
    <property type="entry name" value="MFS general substrate transporter like domains"/>
    <property type="match status" value="1"/>
</dbReference>
<feature type="transmembrane region" description="Helical" evidence="9">
    <location>
        <begin position="68"/>
        <end position="89"/>
    </location>
</feature>
<dbReference type="SUPFAM" id="SSF103473">
    <property type="entry name" value="MFS general substrate transporter"/>
    <property type="match status" value="1"/>
</dbReference>
<proteinExistence type="inferred from homology"/>
<gene>
    <name evidence="11" type="ORF">PVAG01_03323</name>
</gene>
<feature type="domain" description="Major facilitator superfamily (MFS) profile" evidence="10">
    <location>
        <begin position="21"/>
        <end position="477"/>
    </location>
</feature>
<feature type="transmembrane region" description="Helical" evidence="9">
    <location>
        <begin position="384"/>
        <end position="406"/>
    </location>
</feature>
<dbReference type="PANTHER" id="PTHR48022:SF17">
    <property type="entry name" value="HEXOSE TRANSPORTER"/>
    <property type="match status" value="1"/>
</dbReference>
<keyword evidence="12" id="KW-1185">Reference proteome</keyword>
<dbReference type="InterPro" id="IPR036259">
    <property type="entry name" value="MFS_trans_sf"/>
</dbReference>
<evidence type="ECO:0000256" key="9">
    <source>
        <dbReference type="SAM" id="Phobius"/>
    </source>
</evidence>
<protein>
    <recommendedName>
        <fullName evidence="10">Major facilitator superfamily (MFS) profile domain-containing protein</fullName>
    </recommendedName>
</protein>
<evidence type="ECO:0000256" key="5">
    <source>
        <dbReference type="ARBA" id="ARBA00022989"/>
    </source>
</evidence>
<feature type="compositionally biased region" description="Basic and acidic residues" evidence="8">
    <location>
        <begin position="526"/>
        <end position="545"/>
    </location>
</feature>
<comment type="subcellular location">
    <subcellularLocation>
        <location evidence="1">Membrane</location>
        <topology evidence="1">Multi-pass membrane protein</topology>
    </subcellularLocation>
</comment>
<dbReference type="InterPro" id="IPR050360">
    <property type="entry name" value="MFS_Sugar_Transporters"/>
</dbReference>
<dbReference type="NCBIfam" id="TIGR00879">
    <property type="entry name" value="SP"/>
    <property type="match status" value="1"/>
</dbReference>
<dbReference type="Pfam" id="PF00083">
    <property type="entry name" value="Sugar_tr"/>
    <property type="match status" value="1"/>
</dbReference>
<evidence type="ECO:0000256" key="2">
    <source>
        <dbReference type="ARBA" id="ARBA00010992"/>
    </source>
</evidence>
<keyword evidence="3 7" id="KW-0813">Transport</keyword>
<sequence>MGIALKKPEGVPGKSWPAILVGMFVAFGGVLFGYDTGTIGGILAMPYWQKEFSTGYLNTSGDPDVSPSQSALVVSILSAGTFFGALTAAPMGDLAGRRLGLVFSCFVFIFGVILQTASTALAMFNAGRFFAGFGVGLVSALIPLYQSETAPKWIRGVIVGSYQLAITIGLLLAAIVDNATAKRNDTGSYRIPIAVQFAWALILITGMLILPETPRYLIKSGKPEKAAASLAKLRRLPTDHAAIIDELSEIQANHEYELSLGKSTYADCFKLGVRKRLLTGCLLQGLQQLTGINFIFYYGTQYFRNSGISNPFIISMITSSVNTASTLPGLYAIDKWGRRPLLFWGAIGMCVSQLIVAVLGTTTIGQDSEGNAIVKNLAAQKASIAFVCIYIFFFASTWGPIAWVVTGEIFPLKVRAKALSMTTATNWLLNWAIAYSTPYLVNYGPGNANLQSKIFFIWFGCCFLCIAFVYFMIYETKGLTLEQVDELYSEVSVARKSVHWVPTTTFRDIRASVGGQGGKGGAHSTALDEKTGGDGLHEYRHDNSN</sequence>
<feature type="transmembrane region" description="Helical" evidence="9">
    <location>
        <begin position="129"/>
        <end position="145"/>
    </location>
</feature>
<evidence type="ECO:0000259" key="10">
    <source>
        <dbReference type="PROSITE" id="PS50850"/>
    </source>
</evidence>
<comment type="caution">
    <text evidence="11">The sequence shown here is derived from an EMBL/GenBank/DDBJ whole genome shotgun (WGS) entry which is preliminary data.</text>
</comment>
<dbReference type="InterPro" id="IPR005828">
    <property type="entry name" value="MFS_sugar_transport-like"/>
</dbReference>
<keyword evidence="6 9" id="KW-0472">Membrane</keyword>
<dbReference type="PRINTS" id="PR00171">
    <property type="entry name" value="SUGRTRNSPORT"/>
</dbReference>